<dbReference type="Proteomes" id="UP001358586">
    <property type="component" value="Chromosome 2"/>
</dbReference>
<accession>A0ABR0QTW8</accession>
<organism evidence="2 3">
    <name type="scientific">Gossypium arboreum</name>
    <name type="common">Tree cotton</name>
    <name type="synonym">Gossypium nanking</name>
    <dbReference type="NCBI Taxonomy" id="29729"/>
    <lineage>
        <taxon>Eukaryota</taxon>
        <taxon>Viridiplantae</taxon>
        <taxon>Streptophyta</taxon>
        <taxon>Embryophyta</taxon>
        <taxon>Tracheophyta</taxon>
        <taxon>Spermatophyta</taxon>
        <taxon>Magnoliopsida</taxon>
        <taxon>eudicotyledons</taxon>
        <taxon>Gunneridae</taxon>
        <taxon>Pentapetalae</taxon>
        <taxon>rosids</taxon>
        <taxon>malvids</taxon>
        <taxon>Malvales</taxon>
        <taxon>Malvaceae</taxon>
        <taxon>Malvoideae</taxon>
        <taxon>Gossypium</taxon>
    </lineage>
</organism>
<evidence type="ECO:0000313" key="2">
    <source>
        <dbReference type="EMBL" id="KAK5842769.1"/>
    </source>
</evidence>
<sequence length="211" mass="24911">MHPEKGFTLKERNYKDFMTSICQVDEALNWELFCEKRPSVDEELVREFYVNLTSSKLTEVPVRGIKQEIEESEDLKEMEEDPVEIKQMQSAEVLEKVESMEPAVELDEETSIFRVQPPSPDLRDELSKLMDIMQHMQWQQQAYWRYSKIRDDSMRGALKKIYNDPFIFVPRFSDFIFEPWSLLSKKERSNSCKGNNDEAKDESNCEGSTNK</sequence>
<gene>
    <name evidence="2" type="ORF">PVK06_005160</name>
</gene>
<protein>
    <recommendedName>
        <fullName evidence="4">RGS domain-containing protein</fullName>
    </recommendedName>
</protein>
<comment type="caution">
    <text evidence="2">The sequence shown here is derived from an EMBL/GenBank/DDBJ whole genome shotgun (WGS) entry which is preliminary data.</text>
</comment>
<keyword evidence="3" id="KW-1185">Reference proteome</keyword>
<evidence type="ECO:0000313" key="3">
    <source>
        <dbReference type="Proteomes" id="UP001358586"/>
    </source>
</evidence>
<reference evidence="2 3" key="1">
    <citation type="submission" date="2023-03" db="EMBL/GenBank/DDBJ databases">
        <title>WGS of Gossypium arboreum.</title>
        <authorList>
            <person name="Yu D."/>
        </authorList>
    </citation>
    <scope>NUCLEOTIDE SEQUENCE [LARGE SCALE GENOMIC DNA]</scope>
    <source>
        <tissue evidence="2">Leaf</tissue>
    </source>
</reference>
<evidence type="ECO:0000256" key="1">
    <source>
        <dbReference type="SAM" id="MobiDB-lite"/>
    </source>
</evidence>
<proteinExistence type="predicted"/>
<feature type="region of interest" description="Disordered" evidence="1">
    <location>
        <begin position="186"/>
        <end position="211"/>
    </location>
</feature>
<dbReference type="EMBL" id="JARKNE010000002">
    <property type="protein sequence ID" value="KAK5842769.1"/>
    <property type="molecule type" value="Genomic_DNA"/>
</dbReference>
<evidence type="ECO:0008006" key="4">
    <source>
        <dbReference type="Google" id="ProtNLM"/>
    </source>
</evidence>
<feature type="compositionally biased region" description="Basic and acidic residues" evidence="1">
    <location>
        <begin position="186"/>
        <end position="203"/>
    </location>
</feature>
<name>A0ABR0QTW8_GOSAR</name>